<feature type="domain" description="D-isomer specific 2-hydroxyacid dehydrogenase NAD-binding" evidence="1">
    <location>
        <begin position="7"/>
        <end position="168"/>
    </location>
</feature>
<accession>A0A2I7KGI3</accession>
<sequence>MPEAIGMLILVLLYRLHESERLLRENAGRPQQIFARMVRGRAIGLIDSGRIGPGDRATVGVRAGTDPAQILVHDPFLIPDTAPTGVGLVKRAELLAMCDVGEPACAVERADTRNDLRGRTAHDEAGCGVNQHLARGFIDEDALVRVMTAGHLAGARLGVTETEPLPARCAASTG</sequence>
<keyword evidence="2" id="KW-0614">Plasmid</keyword>
<organism evidence="2 3">
    <name type="scientific">Phaeobacter inhibens</name>
    <dbReference type="NCBI Taxonomy" id="221822"/>
    <lineage>
        <taxon>Bacteria</taxon>
        <taxon>Pseudomonadati</taxon>
        <taxon>Pseudomonadota</taxon>
        <taxon>Alphaproteobacteria</taxon>
        <taxon>Rhodobacterales</taxon>
        <taxon>Roseobacteraceae</taxon>
        <taxon>Phaeobacter</taxon>
    </lineage>
</organism>
<evidence type="ECO:0000313" key="2">
    <source>
        <dbReference type="EMBL" id="AUR01710.1"/>
    </source>
</evidence>
<dbReference type="Proteomes" id="UP000236447">
    <property type="component" value="Plasmid pP88_d"/>
</dbReference>
<evidence type="ECO:0000313" key="3">
    <source>
        <dbReference type="Proteomes" id="UP000236447"/>
    </source>
</evidence>
<dbReference type="EMBL" id="CP010729">
    <property type="protein sequence ID" value="AUR01710.1"/>
    <property type="molecule type" value="Genomic_DNA"/>
</dbReference>
<geneLocation type="plasmid" evidence="3">
    <name>pp88_d</name>
</geneLocation>
<dbReference type="InterPro" id="IPR036291">
    <property type="entry name" value="NAD(P)-bd_dom_sf"/>
</dbReference>
<reference evidence="2 3" key="2">
    <citation type="journal article" date="2017" name="Genome Biol. Evol.">
        <title>Trajectories and Drivers of Genome Evolution in Surface-Associated Marine Phaeobacter.</title>
        <authorList>
            <person name="Freese H.M."/>
            <person name="Sikorski J."/>
            <person name="Bunk B."/>
            <person name="Scheuner C."/>
            <person name="Meier-Kolthoff J.P."/>
            <person name="Sproer C."/>
            <person name="Gram L."/>
            <person name="Overmann J."/>
        </authorList>
    </citation>
    <scope>NUCLEOTIDE SEQUENCE [LARGE SCALE GENOMIC DNA]</scope>
    <source>
        <strain evidence="2 3">P88</strain>
        <plasmid evidence="3">pp88_d</plasmid>
    </source>
</reference>
<name>A0A2I7KGI3_9RHOB</name>
<dbReference type="SUPFAM" id="SSF51735">
    <property type="entry name" value="NAD(P)-binding Rossmann-fold domains"/>
    <property type="match status" value="1"/>
</dbReference>
<protein>
    <submittedName>
        <fullName evidence="2">D-3-phosphoglycerate dehydrogenase</fullName>
    </submittedName>
</protein>
<dbReference type="GO" id="GO:0051287">
    <property type="term" value="F:NAD binding"/>
    <property type="evidence" value="ECO:0007669"/>
    <property type="project" value="InterPro"/>
</dbReference>
<dbReference type="InterPro" id="IPR006140">
    <property type="entry name" value="D-isomer_DH_NAD-bd"/>
</dbReference>
<evidence type="ECO:0000259" key="1">
    <source>
        <dbReference type="Pfam" id="PF02826"/>
    </source>
</evidence>
<reference evidence="2 3" key="1">
    <citation type="journal article" date="2017" name="Front. Microbiol.">
        <title>Phaeobacter piscinae sp. nov., a species of the Roseobacter group and potential aquaculture probiont.</title>
        <authorList>
            <person name="Sonnenschein E.C."/>
            <person name="Phippen C.B.W."/>
            <person name="Nielsen K.F."/>
            <person name="Mateiu R.V."/>
            <person name="Melchiorsen J."/>
            <person name="Gram L."/>
            <person name="Overmann J."/>
            <person name="Freese H.M."/>
        </authorList>
    </citation>
    <scope>NUCLEOTIDE SEQUENCE [LARGE SCALE GENOMIC DNA]</scope>
    <source>
        <strain evidence="2 3">P88</strain>
        <plasmid evidence="3">pp88_d</plasmid>
    </source>
</reference>
<dbReference type="AlphaFoldDB" id="A0A2I7KGI3"/>
<dbReference type="Gene3D" id="3.40.50.720">
    <property type="entry name" value="NAD(P)-binding Rossmann-like Domain"/>
    <property type="match status" value="1"/>
</dbReference>
<gene>
    <name evidence="2" type="ORF">PhaeoP88_04398</name>
</gene>
<dbReference type="Pfam" id="PF02826">
    <property type="entry name" value="2-Hacid_dh_C"/>
    <property type="match status" value="1"/>
</dbReference>
<proteinExistence type="predicted"/>